<dbReference type="EMBL" id="BAAAMR010000109">
    <property type="protein sequence ID" value="GAA2163108.1"/>
    <property type="molecule type" value="Genomic_DNA"/>
</dbReference>
<comment type="caution">
    <text evidence="3">The sequence shown here is derived from an EMBL/GenBank/DDBJ whole genome shotgun (WGS) entry which is preliminary data.</text>
</comment>
<evidence type="ECO:0000313" key="4">
    <source>
        <dbReference type="Proteomes" id="UP001501020"/>
    </source>
</evidence>
<protein>
    <recommendedName>
        <fullName evidence="5">Secreted protein</fullName>
    </recommendedName>
</protein>
<feature type="signal peptide" evidence="2">
    <location>
        <begin position="1"/>
        <end position="27"/>
    </location>
</feature>
<dbReference type="RefSeq" id="WP_344280068.1">
    <property type="nucleotide sequence ID" value="NZ_BAAAMR010000109.1"/>
</dbReference>
<evidence type="ECO:0008006" key="5">
    <source>
        <dbReference type="Google" id="ProtNLM"/>
    </source>
</evidence>
<sequence length="226" mass="22372">MRKLGTIAIPLVGSTALLIGLAGSALASGTITSGGSPYTGDVLATNLGNVTLSGLSSLGPLVNTCTSASLGAYTQSDGTGGKLNSVSLTGCTNNQGGTTTITALNAPYSGGHVDYAPVSGGRDGRIVIDAPNPSVDIKAVLTLPNWGIPSMECHYGLTTSTALSIDVYNPANANKPVPSNSHGQGKLAGQSLQFLSGDSKCPPSASANGNFQIVTDPGGADLTLGP</sequence>
<reference evidence="3 4" key="1">
    <citation type="journal article" date="2019" name="Int. J. Syst. Evol. Microbiol.">
        <title>The Global Catalogue of Microorganisms (GCM) 10K type strain sequencing project: providing services to taxonomists for standard genome sequencing and annotation.</title>
        <authorList>
            <consortium name="The Broad Institute Genomics Platform"/>
            <consortium name="The Broad Institute Genome Sequencing Center for Infectious Disease"/>
            <person name="Wu L."/>
            <person name="Ma J."/>
        </authorList>
    </citation>
    <scope>NUCLEOTIDE SEQUENCE [LARGE SCALE GENOMIC DNA]</scope>
    <source>
        <strain evidence="3 4">JCM 13850</strain>
    </source>
</reference>
<dbReference type="Proteomes" id="UP001501020">
    <property type="component" value="Unassembled WGS sequence"/>
</dbReference>
<proteinExistence type="predicted"/>
<keyword evidence="4" id="KW-1185">Reference proteome</keyword>
<organism evidence="3 4">
    <name type="scientific">Actinomadura napierensis</name>
    <dbReference type="NCBI Taxonomy" id="267854"/>
    <lineage>
        <taxon>Bacteria</taxon>
        <taxon>Bacillati</taxon>
        <taxon>Actinomycetota</taxon>
        <taxon>Actinomycetes</taxon>
        <taxon>Streptosporangiales</taxon>
        <taxon>Thermomonosporaceae</taxon>
        <taxon>Actinomadura</taxon>
    </lineage>
</organism>
<feature type="region of interest" description="Disordered" evidence="1">
    <location>
        <begin position="198"/>
        <end position="226"/>
    </location>
</feature>
<evidence type="ECO:0000313" key="3">
    <source>
        <dbReference type="EMBL" id="GAA2163108.1"/>
    </source>
</evidence>
<name>A0ABN3AE55_9ACTN</name>
<accession>A0ABN3AE55</accession>
<evidence type="ECO:0000256" key="1">
    <source>
        <dbReference type="SAM" id="MobiDB-lite"/>
    </source>
</evidence>
<keyword evidence="2" id="KW-0732">Signal</keyword>
<feature type="chain" id="PRO_5045273228" description="Secreted protein" evidence="2">
    <location>
        <begin position="28"/>
        <end position="226"/>
    </location>
</feature>
<evidence type="ECO:0000256" key="2">
    <source>
        <dbReference type="SAM" id="SignalP"/>
    </source>
</evidence>
<gene>
    <name evidence="3" type="ORF">GCM10009727_79130</name>
</gene>